<gene>
    <name evidence="3" type="ORF">N1851_023127</name>
</gene>
<dbReference type="GO" id="GO:0008270">
    <property type="term" value="F:zinc ion binding"/>
    <property type="evidence" value="ECO:0007669"/>
    <property type="project" value="UniProtKB-KW"/>
</dbReference>
<evidence type="ECO:0000313" key="3">
    <source>
        <dbReference type="EMBL" id="KAK0139964.1"/>
    </source>
</evidence>
<dbReference type="InterPro" id="IPR007527">
    <property type="entry name" value="Znf_SWIM"/>
</dbReference>
<dbReference type="PROSITE" id="PS50966">
    <property type="entry name" value="ZF_SWIM"/>
    <property type="match status" value="1"/>
</dbReference>
<dbReference type="PANTHER" id="PTHR47526:SF4">
    <property type="entry name" value="SWIM-TYPE DOMAIN-CONTAINING PROTEIN"/>
    <property type="match status" value="1"/>
</dbReference>
<dbReference type="EMBL" id="JAOPHQ010004277">
    <property type="protein sequence ID" value="KAK0139964.1"/>
    <property type="molecule type" value="Genomic_DNA"/>
</dbReference>
<keyword evidence="1" id="KW-0479">Metal-binding</keyword>
<accession>A0AA47MGR4</accession>
<evidence type="ECO:0000313" key="4">
    <source>
        <dbReference type="Proteomes" id="UP001174136"/>
    </source>
</evidence>
<evidence type="ECO:0000259" key="2">
    <source>
        <dbReference type="PROSITE" id="PS50966"/>
    </source>
</evidence>
<dbReference type="PANTHER" id="PTHR47526">
    <property type="entry name" value="ATP-DEPENDENT DNA HELICASE"/>
    <property type="match status" value="1"/>
</dbReference>
<name>A0AA47MGR4_MERPO</name>
<proteinExistence type="predicted"/>
<evidence type="ECO:0000256" key="1">
    <source>
        <dbReference type="PROSITE-ProRule" id="PRU00325"/>
    </source>
</evidence>
<feature type="domain" description="SWIM-type" evidence="2">
    <location>
        <begin position="127"/>
        <end position="163"/>
    </location>
</feature>
<keyword evidence="1" id="KW-0862">Zinc</keyword>
<dbReference type="AlphaFoldDB" id="A0AA47MGR4"/>
<keyword evidence="4" id="KW-1185">Reference proteome</keyword>
<organism evidence="3 4">
    <name type="scientific">Merluccius polli</name>
    <name type="common">Benguela hake</name>
    <name type="synonym">Merluccius cadenati</name>
    <dbReference type="NCBI Taxonomy" id="89951"/>
    <lineage>
        <taxon>Eukaryota</taxon>
        <taxon>Metazoa</taxon>
        <taxon>Chordata</taxon>
        <taxon>Craniata</taxon>
        <taxon>Vertebrata</taxon>
        <taxon>Euteleostomi</taxon>
        <taxon>Actinopterygii</taxon>
        <taxon>Neopterygii</taxon>
        <taxon>Teleostei</taxon>
        <taxon>Neoteleostei</taxon>
        <taxon>Acanthomorphata</taxon>
        <taxon>Zeiogadaria</taxon>
        <taxon>Gadariae</taxon>
        <taxon>Gadiformes</taxon>
        <taxon>Gadoidei</taxon>
        <taxon>Merlucciidae</taxon>
        <taxon>Merluccius</taxon>
    </lineage>
</organism>
<comment type="caution">
    <text evidence="3">The sequence shown here is derived from an EMBL/GenBank/DDBJ whole genome shotgun (WGS) entry which is preliminary data.</text>
</comment>
<keyword evidence="1" id="KW-0863">Zinc-finger</keyword>
<reference evidence="3" key="1">
    <citation type="journal article" date="2023" name="Front. Mar. Sci.">
        <title>A new Merluccius polli reference genome to investigate the effects of global change in West African waters.</title>
        <authorList>
            <person name="Mateo J.L."/>
            <person name="Blanco-Fernandez C."/>
            <person name="Garcia-Vazquez E."/>
            <person name="Machado-Schiaffino G."/>
        </authorList>
    </citation>
    <scope>NUCLEOTIDE SEQUENCE</scope>
    <source>
        <strain evidence="3">C29</strain>
        <tissue evidence="3">Fin</tissue>
    </source>
</reference>
<sequence>MATTSMEETVPESPYCRDLEPVSRIRYKQLVSKYVGRDPYLMKMSEFSGEHTDLPTIEAVDITNYLVLQTSYYTKQQMKAYKSMEAYNFFVSGWVHNLGTKRLHDGYRLVFARVNHSQRANETPLKTWIIAKEDGEVIAAHCNCMAGLSESCSHVGAVLFSVEAGVKMRDIASCTTEQCKWLMPSHVKKVG</sequence>
<dbReference type="Proteomes" id="UP001174136">
    <property type="component" value="Unassembled WGS sequence"/>
</dbReference>
<protein>
    <recommendedName>
        <fullName evidence="2">SWIM-type domain-containing protein</fullName>
    </recommendedName>
</protein>